<comment type="caution">
    <text evidence="10">The sequence shown here is derived from an EMBL/GenBank/DDBJ whole genome shotgun (WGS) entry which is preliminary data.</text>
</comment>
<dbReference type="Pfam" id="PF00479">
    <property type="entry name" value="G6PD_N"/>
    <property type="match status" value="1"/>
</dbReference>
<gene>
    <name evidence="7 10" type="primary">zwf</name>
    <name evidence="10" type="ORF">OE647_06325</name>
</gene>
<dbReference type="Proteomes" id="UP001652503">
    <property type="component" value="Unassembled WGS sequence"/>
</dbReference>
<sequence length="486" mass="54409">MVSRVIPVDCFDLVVFGGTGDLARRKILPGLFRRFLAGQIPEDARIIGAARAEIDDTGFRAFVKDAIMEFGGKAAKQTEAVAQFLERLHYVAIDAKGEVGWAALAGLMRDDVVRAFYFSVAPALFGALAERLHQHGIASPESRIVVEKPFGRDLESAQKLNATLALHFTEHQIYRIDHYLGKETVQNLMAVRFANILFEPLWNARHIDHVQITVAETVGVGGRGAYYDKSGAMRDMVQNHLMQLLCLIAMEAPYRFDPDAVRDEKLKVIHALEPVRPDDIVRGQYRGTGKGTAGSYCEDAENPDSRTESYIALKVDIANWRWKGTPFYLRTGKKLRARASEIAIVFKEVPHSIFGEEEGWRENVLSIRLQPNEGMTLSVMIKEPGPGGMRLTEVPLDMSFAEALGEDGTDIPDAYERLIMDVIRGNQTLFMRGDEVEAAWAWTDPIIAGWEARGDKPRGYDPGSSGPEDALMLLHRDGRRWREIRE</sequence>
<dbReference type="InterPro" id="IPR022675">
    <property type="entry name" value="G6P_DH_C"/>
</dbReference>
<comment type="pathway">
    <text evidence="1 7">Carbohydrate degradation; pentose phosphate pathway; D-ribulose 5-phosphate from D-glucose 6-phosphate (oxidative stage): step 1/3.</text>
</comment>
<feature type="binding site" evidence="7">
    <location>
        <position position="148"/>
    </location>
    <ligand>
        <name>NADP(+)</name>
        <dbReference type="ChEBI" id="CHEBI:58349"/>
    </ligand>
</feature>
<feature type="binding site" evidence="7">
    <location>
        <position position="182"/>
    </location>
    <ligand>
        <name>substrate</name>
    </ligand>
</feature>
<evidence type="ECO:0000256" key="3">
    <source>
        <dbReference type="ARBA" id="ARBA00022526"/>
    </source>
</evidence>
<comment type="function">
    <text evidence="7">Catalyzes the oxidation of glucose 6-phosphate to 6-phosphogluconolactone.</text>
</comment>
<dbReference type="EMBL" id="JAOWLA010000004">
    <property type="protein sequence ID" value="MCV2864355.1"/>
    <property type="molecule type" value="Genomic_DNA"/>
</dbReference>
<dbReference type="PIRSF" id="PIRSF000110">
    <property type="entry name" value="G6PD"/>
    <property type="match status" value="1"/>
</dbReference>
<dbReference type="SUPFAM" id="SSF55347">
    <property type="entry name" value="Glyceraldehyde-3-phosphate dehydrogenase-like, C-terminal domain"/>
    <property type="match status" value="1"/>
</dbReference>
<dbReference type="NCBIfam" id="TIGR00871">
    <property type="entry name" value="zwf"/>
    <property type="match status" value="1"/>
</dbReference>
<evidence type="ECO:0000256" key="6">
    <source>
        <dbReference type="ARBA" id="ARBA00023277"/>
    </source>
</evidence>
<accession>A0ABT2YZX8</accession>
<proteinExistence type="inferred from homology"/>
<dbReference type="PROSITE" id="PS00069">
    <property type="entry name" value="G6P_DEHYDROGENASE"/>
    <property type="match status" value="1"/>
</dbReference>
<dbReference type="PRINTS" id="PR00079">
    <property type="entry name" value="G6PDHDRGNASE"/>
</dbReference>
<dbReference type="Gene3D" id="3.30.360.10">
    <property type="entry name" value="Dihydrodipicolinate Reductase, domain 2"/>
    <property type="match status" value="1"/>
</dbReference>
<dbReference type="PANTHER" id="PTHR23429:SF0">
    <property type="entry name" value="GLUCOSE-6-PHOSPHATE 1-DEHYDROGENASE"/>
    <property type="match status" value="1"/>
</dbReference>
<dbReference type="SUPFAM" id="SSF51735">
    <property type="entry name" value="NAD(P)-binding Rossmann-fold domains"/>
    <property type="match status" value="1"/>
</dbReference>
<dbReference type="InterPro" id="IPR036291">
    <property type="entry name" value="NAD(P)-bd_dom_sf"/>
</dbReference>
<feature type="domain" description="Glucose-6-phosphate dehydrogenase C-terminal" evidence="9">
    <location>
        <begin position="189"/>
        <end position="482"/>
    </location>
</feature>
<feature type="binding site" evidence="7">
    <location>
        <position position="178"/>
    </location>
    <ligand>
        <name>substrate</name>
    </ligand>
</feature>
<keyword evidence="5 7" id="KW-0560">Oxidoreductase</keyword>
<evidence type="ECO:0000256" key="1">
    <source>
        <dbReference type="ARBA" id="ARBA00004937"/>
    </source>
</evidence>
<comment type="catalytic activity">
    <reaction evidence="7">
        <text>D-glucose 6-phosphate + NADP(+) = 6-phospho-D-glucono-1,5-lactone + NADPH + H(+)</text>
        <dbReference type="Rhea" id="RHEA:15841"/>
        <dbReference type="ChEBI" id="CHEBI:15378"/>
        <dbReference type="ChEBI" id="CHEBI:57783"/>
        <dbReference type="ChEBI" id="CHEBI:57955"/>
        <dbReference type="ChEBI" id="CHEBI:58349"/>
        <dbReference type="ChEBI" id="CHEBI:61548"/>
        <dbReference type="EC" id="1.1.1.49"/>
    </reaction>
</comment>
<evidence type="ECO:0000259" key="8">
    <source>
        <dbReference type="Pfam" id="PF00479"/>
    </source>
</evidence>
<feature type="binding site" evidence="7">
    <location>
        <position position="51"/>
    </location>
    <ligand>
        <name>NADP(+)</name>
        <dbReference type="ChEBI" id="CHEBI:58349"/>
    </ligand>
</feature>
<organism evidence="10 11">
    <name type="scientific">Albidovulum sediminicola</name>
    <dbReference type="NCBI Taxonomy" id="2984331"/>
    <lineage>
        <taxon>Bacteria</taxon>
        <taxon>Pseudomonadati</taxon>
        <taxon>Pseudomonadota</taxon>
        <taxon>Alphaproteobacteria</taxon>
        <taxon>Rhodobacterales</taxon>
        <taxon>Paracoccaceae</taxon>
        <taxon>Albidovulum</taxon>
    </lineage>
</organism>
<evidence type="ECO:0000256" key="5">
    <source>
        <dbReference type="ARBA" id="ARBA00023002"/>
    </source>
</evidence>
<dbReference type="Gene3D" id="3.40.50.720">
    <property type="entry name" value="NAD(P)-binding Rossmann-like Domain"/>
    <property type="match status" value="1"/>
</dbReference>
<name>A0ABT2YZX8_9RHOB</name>
<keyword evidence="4 7" id="KW-0521">NADP</keyword>
<evidence type="ECO:0000256" key="4">
    <source>
        <dbReference type="ARBA" id="ARBA00022857"/>
    </source>
</evidence>
<evidence type="ECO:0000256" key="7">
    <source>
        <dbReference type="HAMAP-Rule" id="MF_00966"/>
    </source>
</evidence>
<evidence type="ECO:0000256" key="2">
    <source>
        <dbReference type="ARBA" id="ARBA00009975"/>
    </source>
</evidence>
<dbReference type="PANTHER" id="PTHR23429">
    <property type="entry name" value="GLUCOSE-6-PHOSPHATE 1-DEHYDROGENASE G6PD"/>
    <property type="match status" value="1"/>
</dbReference>
<evidence type="ECO:0000313" key="10">
    <source>
        <dbReference type="EMBL" id="MCV2864355.1"/>
    </source>
</evidence>
<reference evidence="10 11" key="1">
    <citation type="submission" date="2022-10" db="EMBL/GenBank/DDBJ databases">
        <title>Defluviimonas sp. nov., isolated from ocean surface water.</title>
        <authorList>
            <person name="He W."/>
            <person name="Wang L."/>
            <person name="Zhang D.-F."/>
        </authorList>
    </citation>
    <scope>NUCLEOTIDE SEQUENCE [LARGE SCALE GENOMIC DNA]</scope>
    <source>
        <strain evidence="10 11">WL0075</strain>
    </source>
</reference>
<feature type="binding site" evidence="7">
    <location>
        <begin position="17"/>
        <end position="24"/>
    </location>
    <ligand>
        <name>NADP(+)</name>
        <dbReference type="ChEBI" id="CHEBI:58349"/>
    </ligand>
</feature>
<feature type="domain" description="Glucose-6-phosphate dehydrogenase NAD-binding" evidence="8">
    <location>
        <begin position="14"/>
        <end position="187"/>
    </location>
</feature>
<evidence type="ECO:0000313" key="11">
    <source>
        <dbReference type="Proteomes" id="UP001652503"/>
    </source>
</evidence>
<feature type="binding site" evidence="7">
    <location>
        <position position="333"/>
    </location>
    <ligand>
        <name>substrate</name>
    </ligand>
</feature>
<keyword evidence="3 7" id="KW-0313">Glucose metabolism</keyword>
<dbReference type="Pfam" id="PF02781">
    <property type="entry name" value="G6PD_C"/>
    <property type="match status" value="1"/>
</dbReference>
<comment type="caution">
    <text evidence="7">Lacks conserved residue(s) required for the propagation of feature annotation.</text>
</comment>
<dbReference type="HAMAP" id="MF_00966">
    <property type="entry name" value="G6PD"/>
    <property type="match status" value="1"/>
</dbReference>
<dbReference type="InterPro" id="IPR001282">
    <property type="entry name" value="G6P_DH"/>
</dbReference>
<feature type="binding site" evidence="7">
    <location>
        <position position="235"/>
    </location>
    <ligand>
        <name>substrate</name>
    </ligand>
</feature>
<dbReference type="RefSeq" id="WP_263720867.1">
    <property type="nucleotide sequence ID" value="NZ_JAOWLA010000004.1"/>
</dbReference>
<feature type="active site" description="Proton acceptor" evidence="7">
    <location>
        <position position="240"/>
    </location>
</feature>
<comment type="similarity">
    <text evidence="2 7">Belongs to the glucose-6-phosphate dehydrogenase family.</text>
</comment>
<keyword evidence="6 7" id="KW-0119">Carbohydrate metabolism</keyword>
<dbReference type="InterPro" id="IPR019796">
    <property type="entry name" value="G6P_DH_AS"/>
</dbReference>
<dbReference type="EC" id="1.1.1.49" evidence="7"/>
<feature type="binding site" evidence="7">
    <location>
        <position position="216"/>
    </location>
    <ligand>
        <name>substrate</name>
    </ligand>
</feature>
<keyword evidence="11" id="KW-1185">Reference proteome</keyword>
<evidence type="ECO:0000259" key="9">
    <source>
        <dbReference type="Pfam" id="PF02781"/>
    </source>
</evidence>
<dbReference type="InterPro" id="IPR022674">
    <property type="entry name" value="G6P_DH_NAD-bd"/>
</dbReference>
<protein>
    <recommendedName>
        <fullName evidence="7">Glucose-6-phosphate 1-dehydrogenase</fullName>
        <shortName evidence="7">G6PD</shortName>
        <ecNumber evidence="7">1.1.1.49</ecNumber>
    </recommendedName>
</protein>